<dbReference type="InterPro" id="IPR037027">
    <property type="entry name" value="YqgF/RNaseH-like_dom_sf"/>
</dbReference>
<evidence type="ECO:0000256" key="2">
    <source>
        <dbReference type="ARBA" id="ARBA00022517"/>
    </source>
</evidence>
<name>A0A2N3IIN3_9BACT</name>
<evidence type="ECO:0000313" key="8">
    <source>
        <dbReference type="Proteomes" id="UP000233387"/>
    </source>
</evidence>
<keyword evidence="2 5" id="KW-0690">Ribosome biogenesis</keyword>
<organism evidence="7 8">
    <name type="scientific">Raineya orbicola</name>
    <dbReference type="NCBI Taxonomy" id="2016530"/>
    <lineage>
        <taxon>Bacteria</taxon>
        <taxon>Pseudomonadati</taxon>
        <taxon>Bacteroidota</taxon>
        <taxon>Cytophagia</taxon>
        <taxon>Cytophagales</taxon>
        <taxon>Raineyaceae</taxon>
        <taxon>Raineya</taxon>
    </lineage>
</organism>
<dbReference type="EMBL" id="NKXO01000011">
    <property type="protein sequence ID" value="PKQ70093.1"/>
    <property type="molecule type" value="Genomic_DNA"/>
</dbReference>
<dbReference type="InterPro" id="IPR006641">
    <property type="entry name" value="YqgF/RNaseH-like_dom"/>
</dbReference>
<evidence type="ECO:0000259" key="6">
    <source>
        <dbReference type="SMART" id="SM00732"/>
    </source>
</evidence>
<comment type="function">
    <text evidence="5">Could be a nuclease involved in processing of the 5'-end of pre-16S rRNA.</text>
</comment>
<dbReference type="EC" id="3.1.-.-" evidence="5"/>
<evidence type="ECO:0000256" key="5">
    <source>
        <dbReference type="HAMAP-Rule" id="MF_00651"/>
    </source>
</evidence>
<dbReference type="GO" id="GO:0016788">
    <property type="term" value="F:hydrolase activity, acting on ester bonds"/>
    <property type="evidence" value="ECO:0007669"/>
    <property type="project" value="UniProtKB-UniRule"/>
</dbReference>
<dbReference type="GO" id="GO:0005829">
    <property type="term" value="C:cytosol"/>
    <property type="evidence" value="ECO:0007669"/>
    <property type="project" value="TreeGrafter"/>
</dbReference>
<keyword evidence="3 5" id="KW-0540">Nuclease</keyword>
<accession>A0A2N3IIN3</accession>
<proteinExistence type="inferred from homology"/>
<protein>
    <recommendedName>
        <fullName evidence="5">Putative pre-16S rRNA nuclease</fullName>
        <ecNumber evidence="5">3.1.-.-</ecNumber>
    </recommendedName>
</protein>
<dbReference type="Pfam" id="PF03652">
    <property type="entry name" value="RuvX"/>
    <property type="match status" value="1"/>
</dbReference>
<evidence type="ECO:0000313" key="7">
    <source>
        <dbReference type="EMBL" id="PKQ70093.1"/>
    </source>
</evidence>
<keyword evidence="4 5" id="KW-0378">Hydrolase</keyword>
<dbReference type="SMART" id="SM00732">
    <property type="entry name" value="YqgFc"/>
    <property type="match status" value="1"/>
</dbReference>
<dbReference type="CDD" id="cd16964">
    <property type="entry name" value="YqgF"/>
    <property type="match status" value="1"/>
</dbReference>
<comment type="similarity">
    <text evidence="5">Belongs to the YqgF HJR family.</text>
</comment>
<gene>
    <name evidence="7" type="ORF">Rain11_0897</name>
</gene>
<dbReference type="AlphaFoldDB" id="A0A2N3IIN3"/>
<dbReference type="GO" id="GO:0004518">
    <property type="term" value="F:nuclease activity"/>
    <property type="evidence" value="ECO:0007669"/>
    <property type="project" value="UniProtKB-KW"/>
</dbReference>
<feature type="domain" description="YqgF/RNase H-like" evidence="6">
    <location>
        <begin position="2"/>
        <end position="98"/>
    </location>
</feature>
<dbReference type="InterPro" id="IPR005227">
    <property type="entry name" value="YqgF"/>
</dbReference>
<dbReference type="NCBIfam" id="TIGR00250">
    <property type="entry name" value="RNAse_H_YqgF"/>
    <property type="match status" value="1"/>
</dbReference>
<dbReference type="Gene3D" id="3.30.420.140">
    <property type="entry name" value="YqgF/RNase H-like domain"/>
    <property type="match status" value="1"/>
</dbReference>
<reference evidence="7 8" key="1">
    <citation type="submission" date="2017-06" db="EMBL/GenBank/DDBJ databases">
        <title>Raineya orbicola gen. nov., sp. nov. a slightly thermophilic bacterium of the phylum Bacteroidetes and the description of Raineyaceae fam. nov.</title>
        <authorList>
            <person name="Albuquerque L."/>
            <person name="Polonia A.R.M."/>
            <person name="Barroso C."/>
            <person name="Froufe H.J.C."/>
            <person name="Lage O."/>
            <person name="Lobo-Da-Cunha A."/>
            <person name="Egas C."/>
            <person name="Da Costa M.S."/>
        </authorList>
    </citation>
    <scope>NUCLEOTIDE SEQUENCE [LARGE SCALE GENOMIC DNA]</scope>
    <source>
        <strain evidence="7 8">SPSPC-11</strain>
    </source>
</reference>
<keyword evidence="1 5" id="KW-0963">Cytoplasm</keyword>
<dbReference type="SUPFAM" id="SSF53098">
    <property type="entry name" value="Ribonuclease H-like"/>
    <property type="match status" value="1"/>
</dbReference>
<evidence type="ECO:0000256" key="1">
    <source>
        <dbReference type="ARBA" id="ARBA00022490"/>
    </source>
</evidence>
<dbReference type="OrthoDB" id="9796140at2"/>
<dbReference type="RefSeq" id="WP_101358160.1">
    <property type="nucleotide sequence ID" value="NZ_NKXO01000011.1"/>
</dbReference>
<keyword evidence="8" id="KW-1185">Reference proteome</keyword>
<dbReference type="InterPro" id="IPR012337">
    <property type="entry name" value="RNaseH-like_sf"/>
</dbReference>
<dbReference type="GO" id="GO:0000967">
    <property type="term" value="P:rRNA 5'-end processing"/>
    <property type="evidence" value="ECO:0007669"/>
    <property type="project" value="UniProtKB-UniRule"/>
</dbReference>
<evidence type="ECO:0000256" key="4">
    <source>
        <dbReference type="ARBA" id="ARBA00022801"/>
    </source>
</evidence>
<sequence length="139" mass="15649">MPRVLAIDYGSKRVGLAVTDNEQIIATALETVSTSEIFDFLEKYLQKEPVEAFVIGKPNASIQNERTLAIEGFVSKVQSKFPQIPIFFVDESFTSKMAMQTMLSAGSKKKDRRKESGNLDKISATIILQDFLEQRKLTR</sequence>
<dbReference type="Proteomes" id="UP000233387">
    <property type="component" value="Unassembled WGS sequence"/>
</dbReference>
<comment type="subcellular location">
    <subcellularLocation>
        <location evidence="5">Cytoplasm</location>
    </subcellularLocation>
</comment>
<dbReference type="PANTHER" id="PTHR33317">
    <property type="entry name" value="POLYNUCLEOTIDYL TRANSFERASE, RIBONUCLEASE H-LIKE SUPERFAMILY PROTEIN"/>
    <property type="match status" value="1"/>
</dbReference>
<evidence type="ECO:0000256" key="3">
    <source>
        <dbReference type="ARBA" id="ARBA00022722"/>
    </source>
</evidence>
<dbReference type="PANTHER" id="PTHR33317:SF4">
    <property type="entry name" value="POLYNUCLEOTIDYL TRANSFERASE, RIBONUCLEASE H-LIKE SUPERFAMILY PROTEIN"/>
    <property type="match status" value="1"/>
</dbReference>
<comment type="caution">
    <text evidence="7">The sequence shown here is derived from an EMBL/GenBank/DDBJ whole genome shotgun (WGS) entry which is preliminary data.</text>
</comment>
<dbReference type="HAMAP" id="MF_00651">
    <property type="entry name" value="Nuclease_YqgF"/>
    <property type="match status" value="1"/>
</dbReference>